<dbReference type="NCBIfam" id="NF006767">
    <property type="entry name" value="PRK09289.1"/>
    <property type="match status" value="1"/>
</dbReference>
<keyword evidence="13" id="KW-1185">Reference proteome</keyword>
<dbReference type="EMBL" id="CP017561">
    <property type="protein sequence ID" value="APA84047.1"/>
    <property type="molecule type" value="Genomic_DNA"/>
</dbReference>
<accession>A0A1I9YCL4</accession>
<protein>
    <recommendedName>
        <fullName evidence="5 9">Riboflavin synthase</fullName>
        <ecNumber evidence="4 9">2.5.1.9</ecNumber>
    </recommendedName>
</protein>
<dbReference type="KEGG" id="pspw:BJG93_00495"/>
<gene>
    <name evidence="12" type="ORF">BJG93_00495</name>
</gene>
<dbReference type="PANTHER" id="PTHR21098">
    <property type="entry name" value="RIBOFLAVIN SYNTHASE ALPHA CHAIN"/>
    <property type="match status" value="1"/>
</dbReference>
<dbReference type="EC" id="2.5.1.9" evidence="4 9"/>
<dbReference type="PROSITE" id="PS51177">
    <property type="entry name" value="LUMAZINE_BIND"/>
    <property type="match status" value="2"/>
</dbReference>
<dbReference type="FunFam" id="2.40.30.20:FF:000004">
    <property type="entry name" value="Riboflavin synthase, alpha subunit"/>
    <property type="match status" value="1"/>
</dbReference>
<comment type="catalytic activity">
    <reaction evidence="1">
        <text>2 6,7-dimethyl-8-(1-D-ribityl)lumazine + H(+) = 5-amino-6-(D-ribitylamino)uracil + riboflavin</text>
        <dbReference type="Rhea" id="RHEA:20772"/>
        <dbReference type="ChEBI" id="CHEBI:15378"/>
        <dbReference type="ChEBI" id="CHEBI:15934"/>
        <dbReference type="ChEBI" id="CHEBI:57986"/>
        <dbReference type="ChEBI" id="CHEBI:58201"/>
        <dbReference type="EC" id="2.5.1.9"/>
    </reaction>
</comment>
<sequence length="215" mass="22786">MFTGIVAAVGRIESVKPLGTGDDAGVRLNVEAGGLDLADVQLGDSITIQGACMTVIAKTAHSFEVDVSRESLNCTAGLGETGEVNLEKALRAHDRLGGHIVSGHVDGLGTVTRFAPVGESHELRILAPREIGRYLAYKGSITVNGVSLTVNSVDDRDDGCEFSINLIPHTVQVTTLKHLRDGVRVNLEIDLIARYVERMLGASQHGHAPTKSPDS</sequence>
<dbReference type="SUPFAM" id="SSF63380">
    <property type="entry name" value="Riboflavin synthase domain-like"/>
    <property type="match status" value="2"/>
</dbReference>
<keyword evidence="6" id="KW-0686">Riboflavin biosynthesis</keyword>
<comment type="function">
    <text evidence="2">Catalyzes the dismutation of two molecules of 6,7-dimethyl-8-ribityllumazine, resulting in the formation of riboflavin and 5-amino-6-(D-ribitylamino)uracil.</text>
</comment>
<keyword evidence="8" id="KW-0677">Repeat</keyword>
<dbReference type="Pfam" id="PF00677">
    <property type="entry name" value="Lum_binding"/>
    <property type="match status" value="2"/>
</dbReference>
<reference evidence="12" key="1">
    <citation type="submission" date="2016-09" db="EMBL/GenBank/DDBJ databases">
        <title>The Complete Genome of Burkholderia sprentiae wsm5005.</title>
        <authorList>
            <person name="De Meyer S."/>
            <person name="Wang P."/>
            <person name="Terpolilli J."/>
        </authorList>
    </citation>
    <scope>NUCLEOTIDE SEQUENCE [LARGE SCALE GENOMIC DNA]</scope>
    <source>
        <strain evidence="12">WSM5005</strain>
    </source>
</reference>
<feature type="domain" description="Lumazine-binding" evidence="11">
    <location>
        <begin position="100"/>
        <end position="200"/>
    </location>
</feature>
<name>A0A1I9YCL4_9BURK</name>
<dbReference type="AlphaFoldDB" id="A0A1I9YCL4"/>
<evidence type="ECO:0000256" key="7">
    <source>
        <dbReference type="ARBA" id="ARBA00022679"/>
    </source>
</evidence>
<evidence type="ECO:0000256" key="9">
    <source>
        <dbReference type="NCBIfam" id="TIGR00187"/>
    </source>
</evidence>
<dbReference type="InterPro" id="IPR001783">
    <property type="entry name" value="Lumazine-bd"/>
</dbReference>
<dbReference type="InterPro" id="IPR017938">
    <property type="entry name" value="Riboflavin_synthase-like_b-brl"/>
</dbReference>
<feature type="repeat" description="Lumazine-binding" evidence="10">
    <location>
        <begin position="1"/>
        <end position="99"/>
    </location>
</feature>
<feature type="repeat" description="Lumazine-binding" evidence="10">
    <location>
        <begin position="100"/>
        <end position="200"/>
    </location>
</feature>
<evidence type="ECO:0000256" key="6">
    <source>
        <dbReference type="ARBA" id="ARBA00022619"/>
    </source>
</evidence>
<dbReference type="CDD" id="cd00402">
    <property type="entry name" value="Riboflavin_synthase_like"/>
    <property type="match status" value="1"/>
</dbReference>
<dbReference type="InterPro" id="IPR026017">
    <property type="entry name" value="Lumazine-bd_dom"/>
</dbReference>
<evidence type="ECO:0000256" key="1">
    <source>
        <dbReference type="ARBA" id="ARBA00000968"/>
    </source>
</evidence>
<dbReference type="PIRSF" id="PIRSF000498">
    <property type="entry name" value="Riboflavin_syn_A"/>
    <property type="match status" value="1"/>
</dbReference>
<organism evidence="12 13">
    <name type="scientific">Paraburkholderia sprentiae WSM5005</name>
    <dbReference type="NCBI Taxonomy" id="754502"/>
    <lineage>
        <taxon>Bacteria</taxon>
        <taxon>Pseudomonadati</taxon>
        <taxon>Pseudomonadota</taxon>
        <taxon>Betaproteobacteria</taxon>
        <taxon>Burkholderiales</taxon>
        <taxon>Burkholderiaceae</taxon>
        <taxon>Paraburkholderia</taxon>
    </lineage>
</organism>
<reference evidence="12" key="2">
    <citation type="submission" date="2021-06" db="EMBL/GenBank/DDBJ databases">
        <authorList>
            <person name="Rogers T.H."/>
            <person name="Ramsay J.P."/>
            <person name="Wang P."/>
            <person name="Terpolilli J."/>
        </authorList>
    </citation>
    <scope>NUCLEOTIDE SEQUENCE [LARGE SCALE GENOMIC DNA]</scope>
    <source>
        <strain evidence="12">WSM5005</strain>
    </source>
</reference>
<dbReference type="InterPro" id="IPR023366">
    <property type="entry name" value="ATP_synth_asu-like_sf"/>
</dbReference>
<dbReference type="PANTHER" id="PTHR21098:SF12">
    <property type="entry name" value="RIBOFLAVIN SYNTHASE"/>
    <property type="match status" value="1"/>
</dbReference>
<evidence type="ECO:0000256" key="5">
    <source>
        <dbReference type="ARBA" id="ARBA00013950"/>
    </source>
</evidence>
<dbReference type="Proteomes" id="UP000179860">
    <property type="component" value="Chromosome 1"/>
</dbReference>
<dbReference type="GO" id="GO:0009231">
    <property type="term" value="P:riboflavin biosynthetic process"/>
    <property type="evidence" value="ECO:0007669"/>
    <property type="project" value="UniProtKB-KW"/>
</dbReference>
<evidence type="ECO:0000256" key="4">
    <source>
        <dbReference type="ARBA" id="ARBA00012827"/>
    </source>
</evidence>
<evidence type="ECO:0000256" key="8">
    <source>
        <dbReference type="ARBA" id="ARBA00022737"/>
    </source>
</evidence>
<evidence type="ECO:0000259" key="11">
    <source>
        <dbReference type="PROSITE" id="PS51177"/>
    </source>
</evidence>
<evidence type="ECO:0000256" key="3">
    <source>
        <dbReference type="ARBA" id="ARBA00004887"/>
    </source>
</evidence>
<dbReference type="RefSeq" id="WP_027198557.1">
    <property type="nucleotide sequence ID" value="NZ_CP017561.2"/>
</dbReference>
<dbReference type="STRING" id="754502.BJG93_00495"/>
<dbReference type="Gene3D" id="2.40.30.20">
    <property type="match status" value="2"/>
</dbReference>
<dbReference type="OrthoDB" id="9788537at2"/>
<evidence type="ECO:0000313" key="12">
    <source>
        <dbReference type="EMBL" id="APA84047.1"/>
    </source>
</evidence>
<evidence type="ECO:0000256" key="10">
    <source>
        <dbReference type="PROSITE-ProRule" id="PRU00524"/>
    </source>
</evidence>
<dbReference type="NCBIfam" id="TIGR00187">
    <property type="entry name" value="ribE"/>
    <property type="match status" value="1"/>
</dbReference>
<feature type="domain" description="Lumazine-binding" evidence="11">
    <location>
        <begin position="1"/>
        <end position="99"/>
    </location>
</feature>
<proteinExistence type="predicted"/>
<comment type="pathway">
    <text evidence="3">Cofactor biosynthesis; riboflavin biosynthesis; riboflavin from 2-hydroxy-3-oxobutyl phosphate and 5-amino-6-(D-ribitylamino)uracil: step 2/2.</text>
</comment>
<evidence type="ECO:0000313" key="13">
    <source>
        <dbReference type="Proteomes" id="UP000179860"/>
    </source>
</evidence>
<keyword evidence="7 12" id="KW-0808">Transferase</keyword>
<dbReference type="GO" id="GO:0004746">
    <property type="term" value="F:riboflavin synthase activity"/>
    <property type="evidence" value="ECO:0007669"/>
    <property type="project" value="UniProtKB-UniRule"/>
</dbReference>
<evidence type="ECO:0000256" key="2">
    <source>
        <dbReference type="ARBA" id="ARBA00002803"/>
    </source>
</evidence>